<protein>
    <submittedName>
        <fullName evidence="1">Uncharacterized protein</fullName>
    </submittedName>
</protein>
<dbReference type="EMBL" id="GBXM01033670">
    <property type="protein sequence ID" value="JAH74907.1"/>
    <property type="molecule type" value="Transcribed_RNA"/>
</dbReference>
<sequence>MHRAFYNKTRQLFLCYWLRLNVRQE</sequence>
<accession>A0A0E9VA38</accession>
<proteinExistence type="predicted"/>
<name>A0A0E9VA38_ANGAN</name>
<reference evidence="1" key="2">
    <citation type="journal article" date="2015" name="Fish Shellfish Immunol.">
        <title>Early steps in the European eel (Anguilla anguilla)-Vibrio vulnificus interaction in the gills: Role of the RtxA13 toxin.</title>
        <authorList>
            <person name="Callol A."/>
            <person name="Pajuelo D."/>
            <person name="Ebbesson L."/>
            <person name="Teles M."/>
            <person name="MacKenzie S."/>
            <person name="Amaro C."/>
        </authorList>
    </citation>
    <scope>NUCLEOTIDE SEQUENCE</scope>
</reference>
<reference evidence="1" key="1">
    <citation type="submission" date="2014-11" db="EMBL/GenBank/DDBJ databases">
        <authorList>
            <person name="Amaro Gonzalez C."/>
        </authorList>
    </citation>
    <scope>NUCLEOTIDE SEQUENCE</scope>
</reference>
<evidence type="ECO:0000313" key="1">
    <source>
        <dbReference type="EMBL" id="JAH74907.1"/>
    </source>
</evidence>
<dbReference type="AlphaFoldDB" id="A0A0E9VA38"/>
<organism evidence="1">
    <name type="scientific">Anguilla anguilla</name>
    <name type="common">European freshwater eel</name>
    <name type="synonym">Muraena anguilla</name>
    <dbReference type="NCBI Taxonomy" id="7936"/>
    <lineage>
        <taxon>Eukaryota</taxon>
        <taxon>Metazoa</taxon>
        <taxon>Chordata</taxon>
        <taxon>Craniata</taxon>
        <taxon>Vertebrata</taxon>
        <taxon>Euteleostomi</taxon>
        <taxon>Actinopterygii</taxon>
        <taxon>Neopterygii</taxon>
        <taxon>Teleostei</taxon>
        <taxon>Anguilliformes</taxon>
        <taxon>Anguillidae</taxon>
        <taxon>Anguilla</taxon>
    </lineage>
</organism>